<evidence type="ECO:0000256" key="1">
    <source>
        <dbReference type="SAM" id="Phobius"/>
    </source>
</evidence>
<proteinExistence type="predicted"/>
<keyword evidence="1" id="KW-0812">Transmembrane</keyword>
<keyword evidence="1" id="KW-1133">Transmembrane helix</keyword>
<accession>A0A2S2NX19</accession>
<sequence length="112" mass="13621">MIKPYKIIRQYYRYTNYYRQIHRRCFLNNSTYVHKNYKKKLYVYKYRGRRYISIRRPVHFKIVIFSLVSLCSTILPFQRILTSSSGRVLLARHITQWRPSGRLPSTATARAL</sequence>
<reference evidence="2" key="1">
    <citation type="submission" date="2018-04" db="EMBL/GenBank/DDBJ databases">
        <title>Transcriptome of Schizaphis graminum biotype I.</title>
        <authorList>
            <person name="Scully E.D."/>
            <person name="Geib S.M."/>
            <person name="Palmer N.A."/>
            <person name="Koch K."/>
            <person name="Bradshaw J."/>
            <person name="Heng-Moss T."/>
            <person name="Sarath G."/>
        </authorList>
    </citation>
    <scope>NUCLEOTIDE SEQUENCE</scope>
</reference>
<dbReference type="EMBL" id="GGMR01009152">
    <property type="protein sequence ID" value="MBY21771.1"/>
    <property type="molecule type" value="Transcribed_RNA"/>
</dbReference>
<name>A0A2S2NX19_SCHGA</name>
<protein>
    <submittedName>
        <fullName evidence="2">Uncharacterized protein</fullName>
    </submittedName>
</protein>
<organism evidence="2">
    <name type="scientific">Schizaphis graminum</name>
    <name type="common">Green bug aphid</name>
    <dbReference type="NCBI Taxonomy" id="13262"/>
    <lineage>
        <taxon>Eukaryota</taxon>
        <taxon>Metazoa</taxon>
        <taxon>Ecdysozoa</taxon>
        <taxon>Arthropoda</taxon>
        <taxon>Hexapoda</taxon>
        <taxon>Insecta</taxon>
        <taxon>Pterygota</taxon>
        <taxon>Neoptera</taxon>
        <taxon>Paraneoptera</taxon>
        <taxon>Hemiptera</taxon>
        <taxon>Sternorrhyncha</taxon>
        <taxon>Aphidomorpha</taxon>
        <taxon>Aphidoidea</taxon>
        <taxon>Aphididae</taxon>
        <taxon>Aphidini</taxon>
        <taxon>Schizaphis</taxon>
    </lineage>
</organism>
<evidence type="ECO:0000313" key="2">
    <source>
        <dbReference type="EMBL" id="MBY21771.1"/>
    </source>
</evidence>
<dbReference type="AlphaFoldDB" id="A0A2S2NX19"/>
<feature type="transmembrane region" description="Helical" evidence="1">
    <location>
        <begin position="58"/>
        <end position="77"/>
    </location>
</feature>
<gene>
    <name evidence="2" type="ORF">g.22985</name>
</gene>
<keyword evidence="1" id="KW-0472">Membrane</keyword>